<reference evidence="7 8" key="1">
    <citation type="journal article" date="2013" name="Genome Biol.">
        <title>Draft genome of the mountain pine beetle, Dendroctonus ponderosae Hopkins, a major forest pest.</title>
        <authorList>
            <person name="Keeling C.I."/>
            <person name="Yuen M.M."/>
            <person name="Liao N.Y."/>
            <person name="Docking T.R."/>
            <person name="Chan S.K."/>
            <person name="Taylor G.A."/>
            <person name="Palmquist D.L."/>
            <person name="Jackman S.D."/>
            <person name="Nguyen A."/>
            <person name="Li M."/>
            <person name="Henderson H."/>
            <person name="Janes J.K."/>
            <person name="Zhao Y."/>
            <person name="Pandoh P."/>
            <person name="Moore R."/>
            <person name="Sperling F.A."/>
            <person name="Huber D.P."/>
            <person name="Birol I."/>
            <person name="Jones S.J."/>
            <person name="Bohlmann J."/>
        </authorList>
    </citation>
    <scope>NUCLEOTIDE SEQUENCE</scope>
</reference>
<name>U4UGA8_DENPD</name>
<gene>
    <name evidence="7" type="ORF">D910_08705</name>
</gene>
<accession>U4UGA8</accession>
<dbReference type="InterPro" id="IPR029499">
    <property type="entry name" value="PduO-typ"/>
</dbReference>
<evidence type="ECO:0000256" key="4">
    <source>
        <dbReference type="RuleBase" id="RU366026"/>
    </source>
</evidence>
<dbReference type="SUPFAM" id="SSF89028">
    <property type="entry name" value="Cobalamin adenosyltransferase-like"/>
    <property type="match status" value="1"/>
</dbReference>
<dbReference type="Proteomes" id="UP000030742">
    <property type="component" value="Unassembled WGS sequence"/>
</dbReference>
<dbReference type="AlphaFoldDB" id="U4UGA8"/>
<keyword evidence="1 4" id="KW-0808">Transferase</keyword>
<dbReference type="InterPro" id="IPR036451">
    <property type="entry name" value="CblAdoTrfase-like_sf"/>
</dbReference>
<feature type="non-terminal residue" evidence="7">
    <location>
        <position position="91"/>
    </location>
</feature>
<dbReference type="GO" id="GO:0008817">
    <property type="term" value="F:corrinoid adenosyltransferase activity"/>
    <property type="evidence" value="ECO:0007669"/>
    <property type="project" value="TreeGrafter"/>
</dbReference>
<dbReference type="InterPro" id="IPR016030">
    <property type="entry name" value="CblAdoTrfase-like"/>
</dbReference>
<sequence>MNLYSRDGRREGDNGTSKTITGEALPKDSPIFSAIGAAEELLSYIGLAREYANESEHEYTDKLKRIQTIIIDISTAISRNSKVAIPPVYTK</sequence>
<dbReference type="Pfam" id="PF01923">
    <property type="entry name" value="Cob_adeno_trans"/>
    <property type="match status" value="1"/>
</dbReference>
<evidence type="ECO:0000313" key="7">
    <source>
        <dbReference type="EMBL" id="ERL91373.1"/>
    </source>
</evidence>
<comment type="similarity">
    <text evidence="4">Belongs to the Cob(I)alamin adenosyltransferase family.</text>
</comment>
<dbReference type="OrthoDB" id="549173at2759"/>
<keyword evidence="3 4" id="KW-0067">ATP-binding</keyword>
<dbReference type="PANTHER" id="PTHR12213:SF0">
    <property type="entry name" value="CORRINOID ADENOSYLTRANSFERASE MMAB"/>
    <property type="match status" value="1"/>
</dbReference>
<feature type="region of interest" description="Disordered" evidence="5">
    <location>
        <begin position="1"/>
        <end position="23"/>
    </location>
</feature>
<proteinExistence type="inferred from homology"/>
<organism evidence="7 8">
    <name type="scientific">Dendroctonus ponderosae</name>
    <name type="common">Mountain pine beetle</name>
    <dbReference type="NCBI Taxonomy" id="77166"/>
    <lineage>
        <taxon>Eukaryota</taxon>
        <taxon>Metazoa</taxon>
        <taxon>Ecdysozoa</taxon>
        <taxon>Arthropoda</taxon>
        <taxon>Hexapoda</taxon>
        <taxon>Insecta</taxon>
        <taxon>Pterygota</taxon>
        <taxon>Neoptera</taxon>
        <taxon>Endopterygota</taxon>
        <taxon>Coleoptera</taxon>
        <taxon>Polyphaga</taxon>
        <taxon>Cucujiformia</taxon>
        <taxon>Curculionidae</taxon>
        <taxon>Scolytinae</taxon>
        <taxon>Dendroctonus</taxon>
    </lineage>
</organism>
<evidence type="ECO:0000313" key="8">
    <source>
        <dbReference type="Proteomes" id="UP000030742"/>
    </source>
</evidence>
<dbReference type="PANTHER" id="PTHR12213">
    <property type="entry name" value="CORRINOID ADENOSYLTRANSFERASE"/>
    <property type="match status" value="1"/>
</dbReference>
<evidence type="ECO:0000256" key="1">
    <source>
        <dbReference type="ARBA" id="ARBA00022679"/>
    </source>
</evidence>
<feature type="compositionally biased region" description="Basic and acidic residues" evidence="5">
    <location>
        <begin position="1"/>
        <end position="13"/>
    </location>
</feature>
<evidence type="ECO:0000259" key="6">
    <source>
        <dbReference type="Pfam" id="PF01923"/>
    </source>
</evidence>
<evidence type="ECO:0000256" key="5">
    <source>
        <dbReference type="SAM" id="MobiDB-lite"/>
    </source>
</evidence>
<feature type="domain" description="Cobalamin adenosyltransferase-like" evidence="6">
    <location>
        <begin position="10"/>
        <end position="80"/>
    </location>
</feature>
<evidence type="ECO:0000256" key="2">
    <source>
        <dbReference type="ARBA" id="ARBA00022741"/>
    </source>
</evidence>
<dbReference type="EMBL" id="KB632281">
    <property type="protein sequence ID" value="ERL91373.1"/>
    <property type="molecule type" value="Genomic_DNA"/>
</dbReference>
<dbReference type="STRING" id="77166.U4UGA8"/>
<protein>
    <recommendedName>
        <fullName evidence="6">Cobalamin adenosyltransferase-like domain-containing protein</fullName>
    </recommendedName>
</protein>
<dbReference type="GO" id="GO:0005524">
    <property type="term" value="F:ATP binding"/>
    <property type="evidence" value="ECO:0007669"/>
    <property type="project" value="UniProtKB-UniRule"/>
</dbReference>
<evidence type="ECO:0000256" key="3">
    <source>
        <dbReference type="ARBA" id="ARBA00022840"/>
    </source>
</evidence>
<dbReference type="Gene3D" id="1.20.1200.10">
    <property type="entry name" value="Cobalamin adenosyltransferase-like"/>
    <property type="match status" value="1"/>
</dbReference>
<keyword evidence="2 4" id="KW-0547">Nucleotide-binding</keyword>